<name>A0ABR3NWI9_9TELE</name>
<feature type="compositionally biased region" description="Polar residues" evidence="1">
    <location>
        <begin position="46"/>
        <end position="66"/>
    </location>
</feature>
<organism evidence="2 3">
    <name type="scientific">Cirrhinus molitorella</name>
    <name type="common">mud carp</name>
    <dbReference type="NCBI Taxonomy" id="172907"/>
    <lineage>
        <taxon>Eukaryota</taxon>
        <taxon>Metazoa</taxon>
        <taxon>Chordata</taxon>
        <taxon>Craniata</taxon>
        <taxon>Vertebrata</taxon>
        <taxon>Euteleostomi</taxon>
        <taxon>Actinopterygii</taxon>
        <taxon>Neopterygii</taxon>
        <taxon>Teleostei</taxon>
        <taxon>Ostariophysi</taxon>
        <taxon>Cypriniformes</taxon>
        <taxon>Cyprinidae</taxon>
        <taxon>Labeoninae</taxon>
        <taxon>Labeonini</taxon>
        <taxon>Cirrhinus</taxon>
    </lineage>
</organism>
<dbReference type="EMBL" id="JAYMGO010000001">
    <property type="protein sequence ID" value="KAL1281415.1"/>
    <property type="molecule type" value="Genomic_DNA"/>
</dbReference>
<sequence>MRDALFLTLQFATAEGQRWAVMASSTGGSLIYPTWCTLARPRQRTHNSWPSEDSIGSAQERQSRVTLSEAHRYTAGEEDISTAACRSR</sequence>
<keyword evidence="3" id="KW-1185">Reference proteome</keyword>
<protein>
    <recommendedName>
        <fullName evidence="4">Secreted protein</fullName>
    </recommendedName>
</protein>
<feature type="region of interest" description="Disordered" evidence="1">
    <location>
        <begin position="43"/>
        <end position="72"/>
    </location>
</feature>
<evidence type="ECO:0000313" key="3">
    <source>
        <dbReference type="Proteomes" id="UP001558613"/>
    </source>
</evidence>
<reference evidence="2 3" key="1">
    <citation type="submission" date="2023-09" db="EMBL/GenBank/DDBJ databases">
        <authorList>
            <person name="Wang M."/>
        </authorList>
    </citation>
    <scope>NUCLEOTIDE SEQUENCE [LARGE SCALE GENOMIC DNA]</scope>
    <source>
        <strain evidence="2">GT-2023</strain>
        <tissue evidence="2">Liver</tissue>
    </source>
</reference>
<proteinExistence type="predicted"/>
<comment type="caution">
    <text evidence="2">The sequence shown here is derived from an EMBL/GenBank/DDBJ whole genome shotgun (WGS) entry which is preliminary data.</text>
</comment>
<evidence type="ECO:0000256" key="1">
    <source>
        <dbReference type="SAM" id="MobiDB-lite"/>
    </source>
</evidence>
<accession>A0ABR3NWI9</accession>
<evidence type="ECO:0000313" key="2">
    <source>
        <dbReference type="EMBL" id="KAL1281415.1"/>
    </source>
</evidence>
<dbReference type="Proteomes" id="UP001558613">
    <property type="component" value="Unassembled WGS sequence"/>
</dbReference>
<gene>
    <name evidence="2" type="ORF">QQF64_000218</name>
</gene>
<evidence type="ECO:0008006" key="4">
    <source>
        <dbReference type="Google" id="ProtNLM"/>
    </source>
</evidence>